<dbReference type="EMBL" id="BMFY01000013">
    <property type="protein sequence ID" value="GGA23045.1"/>
    <property type="molecule type" value="Genomic_DNA"/>
</dbReference>
<dbReference type="SUPFAM" id="SSF53756">
    <property type="entry name" value="UDP-Glycosyltransferase/glycogen phosphorylase"/>
    <property type="match status" value="1"/>
</dbReference>
<sequence length="380" mass="42158">MTTPGTITVASVPSSHVYVRHLSVQRAIDPAATEVVRLPDPDPDGGHPGSIRPAGARWWPPAMLEPHWVREHRHEFDLFHLHFGFDARTPDQLRALTQALREEGKPFVYTVHDLRNPHHEDPALHAAQLDVLIPAADRLLTLTPWAAGEIERRWGRRADVVSHPHVVDILTMRRLAEDELRDPGEFRVGLHLKSLRANMDGIPMIDALSEAVGTIPGGVLQVNAHRDIVEEDGARYDPEVASRLRDEGLDVRVHDFFRDEEFFAYLAGLHVSVLPYRFGTHSGWLEACRDVGTRVLAPALGGYADQGADALYHRDATGRLDAGSVREALRALAAAPSAWPARAAGHIAWRARQRGEIAAVHERIYRGLLERGAGDERQAG</sequence>
<protein>
    <recommendedName>
        <fullName evidence="3">D-inositol 3-phosphate glycosyltransferase</fullName>
    </recommendedName>
</protein>
<name>A0A8J2XLK9_9MICO</name>
<evidence type="ECO:0000313" key="2">
    <source>
        <dbReference type="Proteomes" id="UP000616114"/>
    </source>
</evidence>
<evidence type="ECO:0000313" key="1">
    <source>
        <dbReference type="EMBL" id="GGA23045.1"/>
    </source>
</evidence>
<dbReference type="AlphaFoldDB" id="A0A8J2XLK9"/>
<proteinExistence type="predicted"/>
<reference evidence="1" key="2">
    <citation type="submission" date="2020-09" db="EMBL/GenBank/DDBJ databases">
        <authorList>
            <person name="Sun Q."/>
            <person name="Zhou Y."/>
        </authorList>
    </citation>
    <scope>NUCLEOTIDE SEQUENCE</scope>
    <source>
        <strain evidence="1">CGMCC 1.12785</strain>
    </source>
</reference>
<dbReference type="RefSeq" id="WP_188551477.1">
    <property type="nucleotide sequence ID" value="NZ_BMFY01000013.1"/>
</dbReference>
<evidence type="ECO:0008006" key="3">
    <source>
        <dbReference type="Google" id="ProtNLM"/>
    </source>
</evidence>
<dbReference type="Proteomes" id="UP000616114">
    <property type="component" value="Unassembled WGS sequence"/>
</dbReference>
<gene>
    <name evidence="1" type="ORF">GCM10011333_27560</name>
</gene>
<dbReference type="Gene3D" id="3.40.50.2000">
    <property type="entry name" value="Glycogen Phosphorylase B"/>
    <property type="match status" value="2"/>
</dbReference>
<accession>A0A8J2XLK9</accession>
<organism evidence="1 2">
    <name type="scientific">Sediminivirga luteola</name>
    <dbReference type="NCBI Taxonomy" id="1774748"/>
    <lineage>
        <taxon>Bacteria</taxon>
        <taxon>Bacillati</taxon>
        <taxon>Actinomycetota</taxon>
        <taxon>Actinomycetes</taxon>
        <taxon>Micrococcales</taxon>
        <taxon>Brevibacteriaceae</taxon>
        <taxon>Sediminivirga</taxon>
    </lineage>
</organism>
<keyword evidence="2" id="KW-1185">Reference proteome</keyword>
<reference evidence="1" key="1">
    <citation type="journal article" date="2014" name="Int. J. Syst. Evol. Microbiol.">
        <title>Complete genome sequence of Corynebacterium casei LMG S-19264T (=DSM 44701T), isolated from a smear-ripened cheese.</title>
        <authorList>
            <consortium name="US DOE Joint Genome Institute (JGI-PGF)"/>
            <person name="Walter F."/>
            <person name="Albersmeier A."/>
            <person name="Kalinowski J."/>
            <person name="Ruckert C."/>
        </authorList>
    </citation>
    <scope>NUCLEOTIDE SEQUENCE</scope>
    <source>
        <strain evidence="1">CGMCC 1.12785</strain>
    </source>
</reference>
<comment type="caution">
    <text evidence="1">The sequence shown here is derived from an EMBL/GenBank/DDBJ whole genome shotgun (WGS) entry which is preliminary data.</text>
</comment>